<comment type="catalytic activity">
    <reaction evidence="2">
        <text>oxidized coenzyme F420-(gamma-L-Glu)(n) + a quinol + H(+) = reduced coenzyme F420-(gamma-L-Glu)(n) + a quinone</text>
        <dbReference type="Rhea" id="RHEA:39663"/>
        <dbReference type="Rhea" id="RHEA-COMP:12939"/>
        <dbReference type="Rhea" id="RHEA-COMP:14378"/>
        <dbReference type="ChEBI" id="CHEBI:15378"/>
        <dbReference type="ChEBI" id="CHEBI:24646"/>
        <dbReference type="ChEBI" id="CHEBI:132124"/>
        <dbReference type="ChEBI" id="CHEBI:133980"/>
        <dbReference type="ChEBI" id="CHEBI:139511"/>
    </reaction>
</comment>
<evidence type="ECO:0000256" key="3">
    <source>
        <dbReference type="SAM" id="Phobius"/>
    </source>
</evidence>
<dbReference type="NCBIfam" id="TIGR00026">
    <property type="entry name" value="hi_GC_TIGR00026"/>
    <property type="match status" value="1"/>
</dbReference>
<proteinExistence type="inferred from homology"/>
<evidence type="ECO:0000313" key="4">
    <source>
        <dbReference type="EMBL" id="RZS66636.1"/>
    </source>
</evidence>
<gene>
    <name evidence="4" type="ORF">EV187_2375</name>
</gene>
<dbReference type="GO" id="GO:0070967">
    <property type="term" value="F:coenzyme F420 binding"/>
    <property type="evidence" value="ECO:0007669"/>
    <property type="project" value="TreeGrafter"/>
</dbReference>
<dbReference type="PANTHER" id="PTHR39428">
    <property type="entry name" value="F420H(2)-DEPENDENT QUINONE REDUCTASE RV1261C"/>
    <property type="match status" value="1"/>
</dbReference>
<comment type="caution">
    <text evidence="4">The sequence shown here is derived from an EMBL/GenBank/DDBJ whole genome shotgun (WGS) entry which is preliminary data.</text>
</comment>
<feature type="transmembrane region" description="Helical" evidence="3">
    <location>
        <begin position="21"/>
        <end position="43"/>
    </location>
</feature>
<evidence type="ECO:0000256" key="2">
    <source>
        <dbReference type="ARBA" id="ARBA00049106"/>
    </source>
</evidence>
<keyword evidence="5" id="KW-1185">Reference proteome</keyword>
<dbReference type="InterPro" id="IPR004378">
    <property type="entry name" value="F420H2_quin_Rdtase"/>
</dbReference>
<protein>
    <submittedName>
        <fullName evidence="4">Deazaflavin-dependent oxidoreductase (Nitroreductase family)</fullName>
    </submittedName>
</protein>
<dbReference type="PANTHER" id="PTHR39428:SF3">
    <property type="entry name" value="DEAZAFLAVIN-DEPENDENT NITROREDUCTASE"/>
    <property type="match status" value="1"/>
</dbReference>
<dbReference type="OrthoDB" id="8225825at2"/>
<evidence type="ECO:0000313" key="5">
    <source>
        <dbReference type="Proteomes" id="UP000293289"/>
    </source>
</evidence>
<evidence type="ECO:0000256" key="1">
    <source>
        <dbReference type="ARBA" id="ARBA00008710"/>
    </source>
</evidence>
<dbReference type="Gene3D" id="2.30.110.10">
    <property type="entry name" value="Electron Transport, Fmn-binding Protein, Chain A"/>
    <property type="match status" value="1"/>
</dbReference>
<dbReference type="AlphaFoldDB" id="A0A4Q7MES8"/>
<organism evidence="4 5">
    <name type="scientific">Agromyces ramosus</name>
    <dbReference type="NCBI Taxonomy" id="33879"/>
    <lineage>
        <taxon>Bacteria</taxon>
        <taxon>Bacillati</taxon>
        <taxon>Actinomycetota</taxon>
        <taxon>Actinomycetes</taxon>
        <taxon>Micrococcales</taxon>
        <taxon>Microbacteriaceae</taxon>
        <taxon>Agromyces</taxon>
    </lineage>
</organism>
<dbReference type="EMBL" id="SGWY01000002">
    <property type="protein sequence ID" value="RZS66636.1"/>
    <property type="molecule type" value="Genomic_DNA"/>
</dbReference>
<keyword evidence="3" id="KW-1133">Transmembrane helix</keyword>
<keyword evidence="3" id="KW-0812">Transmembrane</keyword>
<dbReference type="InterPro" id="IPR012349">
    <property type="entry name" value="Split_barrel_FMN-bd"/>
</dbReference>
<dbReference type="GO" id="GO:0016491">
    <property type="term" value="F:oxidoreductase activity"/>
    <property type="evidence" value="ECO:0007669"/>
    <property type="project" value="InterPro"/>
</dbReference>
<keyword evidence="3" id="KW-0472">Membrane</keyword>
<reference evidence="4 5" key="1">
    <citation type="submission" date="2019-02" db="EMBL/GenBank/DDBJ databases">
        <title>Genomic Encyclopedia of Type Strains, Phase IV (KMG-IV): sequencing the most valuable type-strain genomes for metagenomic binning, comparative biology and taxonomic classification.</title>
        <authorList>
            <person name="Goeker M."/>
        </authorList>
    </citation>
    <scope>NUCLEOTIDE SEQUENCE [LARGE SCALE GENOMIC DNA]</scope>
    <source>
        <strain evidence="4 5">DSM 43045</strain>
    </source>
</reference>
<dbReference type="RefSeq" id="WP_130353203.1">
    <property type="nucleotide sequence ID" value="NZ_SGWY01000002.1"/>
</dbReference>
<sequence>MTRRGRFADVRFRMVSRGHALLLRTTGWRVGAGIVGMPVVMLATTGRRSGRRRTVVLSAPVVDGDRVVLVASKGGDDRDPEWYRNLVAHPSVELTMGGVTRRMTARTADAGERATLWPRVVGAFDGYAAYQRRTTREIPLVICEPED</sequence>
<comment type="similarity">
    <text evidence="1">Belongs to the F420H(2)-dependent quinone reductase family.</text>
</comment>
<accession>A0A4Q7MES8</accession>
<dbReference type="Proteomes" id="UP000293289">
    <property type="component" value="Unassembled WGS sequence"/>
</dbReference>
<name>A0A4Q7MES8_9MICO</name>
<dbReference type="Pfam" id="PF04075">
    <property type="entry name" value="F420H2_quin_red"/>
    <property type="match status" value="1"/>
</dbReference>
<dbReference type="GO" id="GO:0005886">
    <property type="term" value="C:plasma membrane"/>
    <property type="evidence" value="ECO:0007669"/>
    <property type="project" value="TreeGrafter"/>
</dbReference>